<dbReference type="InterPro" id="IPR050300">
    <property type="entry name" value="GDXG_lipolytic_enzyme"/>
</dbReference>
<keyword evidence="1 3" id="KW-0378">Hydrolase</keyword>
<dbReference type="Gene3D" id="3.40.50.1820">
    <property type="entry name" value="alpha/beta hydrolase"/>
    <property type="match status" value="1"/>
</dbReference>
<dbReference type="InterPro" id="IPR049492">
    <property type="entry name" value="BD-FAE-like_dom"/>
</dbReference>
<evidence type="ECO:0000313" key="3">
    <source>
        <dbReference type="EMBL" id="WAH38228.1"/>
    </source>
</evidence>
<organism evidence="3 4">
    <name type="scientific">Alicyclobacillus dauci</name>
    <dbReference type="NCBI Taxonomy" id="1475485"/>
    <lineage>
        <taxon>Bacteria</taxon>
        <taxon>Bacillati</taxon>
        <taxon>Bacillota</taxon>
        <taxon>Bacilli</taxon>
        <taxon>Bacillales</taxon>
        <taxon>Alicyclobacillaceae</taxon>
        <taxon>Alicyclobacillus</taxon>
    </lineage>
</organism>
<evidence type="ECO:0000256" key="1">
    <source>
        <dbReference type="ARBA" id="ARBA00022801"/>
    </source>
</evidence>
<accession>A0ABY6Z5Q1</accession>
<dbReference type="RefSeq" id="WP_268045792.1">
    <property type="nucleotide sequence ID" value="NZ_CP104064.1"/>
</dbReference>
<evidence type="ECO:0000259" key="2">
    <source>
        <dbReference type="Pfam" id="PF20434"/>
    </source>
</evidence>
<evidence type="ECO:0000313" key="4">
    <source>
        <dbReference type="Proteomes" id="UP001164803"/>
    </source>
</evidence>
<feature type="domain" description="BD-FAE-like" evidence="2">
    <location>
        <begin position="21"/>
        <end position="216"/>
    </location>
</feature>
<proteinExistence type="predicted"/>
<dbReference type="InterPro" id="IPR029058">
    <property type="entry name" value="AB_hydrolase_fold"/>
</dbReference>
<dbReference type="Pfam" id="PF20434">
    <property type="entry name" value="BD-FAE"/>
    <property type="match status" value="1"/>
</dbReference>
<reference evidence="3" key="1">
    <citation type="submission" date="2022-08" db="EMBL/GenBank/DDBJ databases">
        <title>Alicyclobacillus dauci DSM2870, complete genome.</title>
        <authorList>
            <person name="Wang Q."/>
            <person name="Cai R."/>
            <person name="Wang Z."/>
        </authorList>
    </citation>
    <scope>NUCLEOTIDE SEQUENCE</scope>
    <source>
        <strain evidence="3">DSM 28700</strain>
    </source>
</reference>
<sequence>MHVSRHVYGDQTFQFADLRVPDGEGPYPAIILIHGGFWRSRYSLDLMNDMAVDLTRRGYVTWNIEYRRVGHKGGGWPGTVQDVAAAIDHLDTLAGQVEIDLGRLGVVGHSAGGHLALWQAARAKRSFGAEEGLGIKKPLVQPTSIVSLAGVSDLRHMHQVRRNDSPVQAFMGGTPDELPGEYLLASPIELLPLGVPQLLVHGTEDENVPYEQSVSYVEAAERAGDSVDLLTLEGTDHFAVIDPTSDVWALIVEHVMKLVPLSR</sequence>
<dbReference type="EMBL" id="CP104064">
    <property type="protein sequence ID" value="WAH38228.1"/>
    <property type="molecule type" value="Genomic_DNA"/>
</dbReference>
<dbReference type="SUPFAM" id="SSF53474">
    <property type="entry name" value="alpha/beta-Hydrolases"/>
    <property type="match status" value="1"/>
</dbReference>
<gene>
    <name evidence="3" type="ORF">NZD86_07035</name>
</gene>
<dbReference type="Proteomes" id="UP001164803">
    <property type="component" value="Chromosome"/>
</dbReference>
<dbReference type="PANTHER" id="PTHR48081">
    <property type="entry name" value="AB HYDROLASE SUPERFAMILY PROTEIN C4A8.06C"/>
    <property type="match status" value="1"/>
</dbReference>
<keyword evidence="4" id="KW-1185">Reference proteome</keyword>
<name>A0ABY6Z5Q1_9BACL</name>
<dbReference type="GO" id="GO:0016787">
    <property type="term" value="F:hydrolase activity"/>
    <property type="evidence" value="ECO:0007669"/>
    <property type="project" value="UniProtKB-KW"/>
</dbReference>
<protein>
    <submittedName>
        <fullName evidence="3">Alpha/beta fold hydrolase</fullName>
    </submittedName>
</protein>